<name>A0A8H7V5Y7_9FUNG</name>
<dbReference type="EMBL" id="JAEPRB010000836">
    <property type="protein sequence ID" value="KAG2211371.1"/>
    <property type="molecule type" value="Genomic_DNA"/>
</dbReference>
<evidence type="ECO:0000313" key="1">
    <source>
        <dbReference type="EMBL" id="KAG2211371.1"/>
    </source>
</evidence>
<evidence type="ECO:0000313" key="2">
    <source>
        <dbReference type="Proteomes" id="UP000646827"/>
    </source>
</evidence>
<accession>A0A8H7V5Y7</accession>
<keyword evidence="2" id="KW-1185">Reference proteome</keyword>
<gene>
    <name evidence="1" type="ORF">INT45_011246</name>
</gene>
<protein>
    <submittedName>
        <fullName evidence="1">Uncharacterized protein</fullName>
    </submittedName>
</protein>
<dbReference type="Proteomes" id="UP000646827">
    <property type="component" value="Unassembled WGS sequence"/>
</dbReference>
<comment type="caution">
    <text evidence="1">The sequence shown here is derived from an EMBL/GenBank/DDBJ whole genome shotgun (WGS) entry which is preliminary data.</text>
</comment>
<organism evidence="1 2">
    <name type="scientific">Circinella minor</name>
    <dbReference type="NCBI Taxonomy" id="1195481"/>
    <lineage>
        <taxon>Eukaryota</taxon>
        <taxon>Fungi</taxon>
        <taxon>Fungi incertae sedis</taxon>
        <taxon>Mucoromycota</taxon>
        <taxon>Mucoromycotina</taxon>
        <taxon>Mucoromycetes</taxon>
        <taxon>Mucorales</taxon>
        <taxon>Lichtheimiaceae</taxon>
        <taxon>Circinella</taxon>
    </lineage>
</organism>
<proteinExistence type="predicted"/>
<reference evidence="1 2" key="1">
    <citation type="submission" date="2020-12" db="EMBL/GenBank/DDBJ databases">
        <title>Metabolic potential, ecology and presence of endohyphal bacteria is reflected in genomic diversity of Mucoromycotina.</title>
        <authorList>
            <person name="Muszewska A."/>
            <person name="Okrasinska A."/>
            <person name="Steczkiewicz K."/>
            <person name="Drgas O."/>
            <person name="Orlowska M."/>
            <person name="Perlinska-Lenart U."/>
            <person name="Aleksandrzak-Piekarczyk T."/>
            <person name="Szatraj K."/>
            <person name="Zielenkiewicz U."/>
            <person name="Pilsyk S."/>
            <person name="Malc E."/>
            <person name="Mieczkowski P."/>
            <person name="Kruszewska J.S."/>
            <person name="Biernat P."/>
            <person name="Pawlowska J."/>
        </authorList>
    </citation>
    <scope>NUCLEOTIDE SEQUENCE [LARGE SCALE GENOMIC DNA]</scope>
    <source>
        <strain evidence="1 2">CBS 142.35</strain>
    </source>
</reference>
<dbReference type="AlphaFoldDB" id="A0A8H7V5Y7"/>
<feature type="non-terminal residue" evidence="1">
    <location>
        <position position="1"/>
    </location>
</feature>
<dbReference type="OrthoDB" id="2417391at2759"/>
<sequence length="358" mass="40127">KPIKTMSHFPLVKQLSAFVADKNTRNLLLETHEPSEEGALEDIFDGKVFRDRKQELFPNILDIPVSLFIDGFSAFKGSLPAQERYKKEHMLQVAIIPGDHNGDLYTFLRPLLNELQTLEAAGMRVTCPDGVFTFNVHLMLTSGDIIGVQEICHHTGHTSQYGCRQCRIKTIPHVSPSGNGIGHYYRGTVTMSDPREMNEFIDGDKGFGIKKATEFATLQSFHGHTFFGLDELHLIGANCSRKIWLMISSEYKNVNCTIELPKQVCLSIGSAIIKSGSTIPSSIFKGSFRDVTRKTGLLRSVDWIVFMQFILPTLVFEQLIKKYGNNAPQVEAIMAFVIGCSTALKWKITQQNIIKIKS</sequence>